<evidence type="ECO:0000256" key="3">
    <source>
        <dbReference type="ARBA" id="ARBA00022448"/>
    </source>
</evidence>
<feature type="coiled-coil region" evidence="8">
    <location>
        <begin position="70"/>
        <end position="107"/>
    </location>
</feature>
<feature type="region of interest" description="Disordered" evidence="9">
    <location>
        <begin position="285"/>
        <end position="369"/>
    </location>
</feature>
<dbReference type="OrthoDB" id="18950at2759"/>
<dbReference type="SUPFAM" id="SSF54495">
    <property type="entry name" value="UBC-like"/>
    <property type="match status" value="1"/>
</dbReference>
<comment type="subcellular location">
    <subcellularLocation>
        <location evidence="1">Endosome</location>
    </subcellularLocation>
</comment>
<dbReference type="InterPro" id="IPR052070">
    <property type="entry name" value="ESCRT-I_UEV_domain"/>
</dbReference>
<feature type="compositionally biased region" description="Low complexity" evidence="9">
    <location>
        <begin position="294"/>
        <end position="314"/>
    </location>
</feature>
<dbReference type="OMA" id="YMNFPQP"/>
<feature type="region of interest" description="Disordered" evidence="9">
    <location>
        <begin position="1"/>
        <end position="34"/>
    </location>
</feature>
<dbReference type="EMBL" id="KB008025">
    <property type="protein sequence ID" value="ELR15680.1"/>
    <property type="molecule type" value="Genomic_DNA"/>
</dbReference>
<evidence type="ECO:0000256" key="2">
    <source>
        <dbReference type="ARBA" id="ARBA00009594"/>
    </source>
</evidence>
<feature type="region of interest" description="Disordered" evidence="9">
    <location>
        <begin position="410"/>
        <end position="432"/>
    </location>
</feature>
<dbReference type="PANTHER" id="PTHR23306:SF3">
    <property type="entry name" value="TUMOR SUPPRESSOR PROTEIN 101"/>
    <property type="match status" value="1"/>
</dbReference>
<dbReference type="AlphaFoldDB" id="L8GRT0"/>
<name>L8GRT0_ACACF</name>
<dbReference type="GeneID" id="14916337"/>
<dbReference type="Gene3D" id="6.10.140.820">
    <property type="match status" value="1"/>
</dbReference>
<feature type="domain" description="UEV" evidence="11">
    <location>
        <begin position="107"/>
        <end position="248"/>
    </location>
</feature>
<feature type="domain" description="SB" evidence="10">
    <location>
        <begin position="431"/>
        <end position="492"/>
    </location>
</feature>
<protein>
    <recommendedName>
        <fullName evidence="14">UEV domain-containing protein</fullName>
    </recommendedName>
</protein>
<dbReference type="GO" id="GO:0000813">
    <property type="term" value="C:ESCRT I complex"/>
    <property type="evidence" value="ECO:0007669"/>
    <property type="project" value="TreeGrafter"/>
</dbReference>
<dbReference type="KEGG" id="acan:ACA1_377960"/>
<dbReference type="SUPFAM" id="SSF140111">
    <property type="entry name" value="Endosomal sorting complex assembly domain"/>
    <property type="match status" value="1"/>
</dbReference>
<evidence type="ECO:0000259" key="10">
    <source>
        <dbReference type="PROSITE" id="PS51312"/>
    </source>
</evidence>
<dbReference type="Proteomes" id="UP000011083">
    <property type="component" value="Unassembled WGS sequence"/>
</dbReference>
<dbReference type="PANTHER" id="PTHR23306">
    <property type="entry name" value="TUMOR SUSCEPTIBILITY GENE 101 PROTEIN-RELATED"/>
    <property type="match status" value="1"/>
</dbReference>
<evidence type="ECO:0000256" key="7">
    <source>
        <dbReference type="PROSITE-ProRule" id="PRU00644"/>
    </source>
</evidence>
<dbReference type="RefSeq" id="XP_004337693.1">
    <property type="nucleotide sequence ID" value="XM_004337645.1"/>
</dbReference>
<dbReference type="PROSITE" id="PS51322">
    <property type="entry name" value="UEV"/>
    <property type="match status" value="1"/>
</dbReference>
<evidence type="ECO:0000313" key="12">
    <source>
        <dbReference type="EMBL" id="ELR15680.1"/>
    </source>
</evidence>
<dbReference type="STRING" id="1257118.L8GRT0"/>
<dbReference type="GO" id="GO:0008333">
    <property type="term" value="P:endosome to lysosome transport"/>
    <property type="evidence" value="ECO:0007669"/>
    <property type="project" value="TreeGrafter"/>
</dbReference>
<evidence type="ECO:0000256" key="5">
    <source>
        <dbReference type="ARBA" id="ARBA00022927"/>
    </source>
</evidence>
<evidence type="ECO:0000256" key="9">
    <source>
        <dbReference type="SAM" id="MobiDB-lite"/>
    </source>
</evidence>
<comment type="similarity">
    <text evidence="2">Belongs to the ubiquitin-conjugating enzyme family. UEV subfamily.</text>
</comment>
<reference evidence="12 13" key="1">
    <citation type="journal article" date="2013" name="Genome Biol.">
        <title>Genome of Acanthamoeba castellanii highlights extensive lateral gene transfer and early evolution of tyrosine kinase signaling.</title>
        <authorList>
            <person name="Clarke M."/>
            <person name="Lohan A.J."/>
            <person name="Liu B."/>
            <person name="Lagkouvardos I."/>
            <person name="Roy S."/>
            <person name="Zafar N."/>
            <person name="Bertelli C."/>
            <person name="Schilde C."/>
            <person name="Kianianmomeni A."/>
            <person name="Burglin T.R."/>
            <person name="Frech C."/>
            <person name="Turcotte B."/>
            <person name="Kopec K.O."/>
            <person name="Synnott J.M."/>
            <person name="Choo C."/>
            <person name="Paponov I."/>
            <person name="Finkler A."/>
            <person name="Soon Heng Tan C."/>
            <person name="Hutchins A.P."/>
            <person name="Weinmeier T."/>
            <person name="Rattei T."/>
            <person name="Chu J.S."/>
            <person name="Gimenez G."/>
            <person name="Irimia M."/>
            <person name="Rigden D.J."/>
            <person name="Fitzpatrick D.A."/>
            <person name="Lorenzo-Morales J."/>
            <person name="Bateman A."/>
            <person name="Chiu C.H."/>
            <person name="Tang P."/>
            <person name="Hegemann P."/>
            <person name="Fromm H."/>
            <person name="Raoult D."/>
            <person name="Greub G."/>
            <person name="Miranda-Saavedra D."/>
            <person name="Chen N."/>
            <person name="Nash P."/>
            <person name="Ginger M.L."/>
            <person name="Horn M."/>
            <person name="Schaap P."/>
            <person name="Caler L."/>
            <person name="Loftus B."/>
        </authorList>
    </citation>
    <scope>NUCLEOTIDE SEQUENCE [LARGE SCALE GENOMIC DNA]</scope>
    <source>
        <strain evidence="12 13">Neff</strain>
    </source>
</reference>
<evidence type="ECO:0000256" key="1">
    <source>
        <dbReference type="ARBA" id="ARBA00004177"/>
    </source>
</evidence>
<evidence type="ECO:0000256" key="8">
    <source>
        <dbReference type="SAM" id="Coils"/>
    </source>
</evidence>
<gene>
    <name evidence="12" type="ORF">ACA1_377960</name>
</gene>
<feature type="compositionally biased region" description="Low complexity" evidence="9">
    <location>
        <begin position="16"/>
        <end position="34"/>
    </location>
</feature>
<dbReference type="GO" id="GO:0043130">
    <property type="term" value="F:ubiquitin binding"/>
    <property type="evidence" value="ECO:0007669"/>
    <property type="project" value="TreeGrafter"/>
</dbReference>
<keyword evidence="3 7" id="KW-0813">Transport</keyword>
<keyword evidence="4" id="KW-0967">Endosome</keyword>
<dbReference type="InterPro" id="IPR016135">
    <property type="entry name" value="UBQ-conjugating_enzyme/RWD"/>
</dbReference>
<dbReference type="InterPro" id="IPR008883">
    <property type="entry name" value="UEV_N"/>
</dbReference>
<organism evidence="12 13">
    <name type="scientific">Acanthamoeba castellanii (strain ATCC 30010 / Neff)</name>
    <dbReference type="NCBI Taxonomy" id="1257118"/>
    <lineage>
        <taxon>Eukaryota</taxon>
        <taxon>Amoebozoa</taxon>
        <taxon>Discosea</taxon>
        <taxon>Longamoebia</taxon>
        <taxon>Centramoebida</taxon>
        <taxon>Acanthamoebidae</taxon>
        <taxon>Acanthamoeba</taxon>
    </lineage>
</organism>
<dbReference type="Gene3D" id="3.10.110.10">
    <property type="entry name" value="Ubiquitin Conjugating Enzyme"/>
    <property type="match status" value="1"/>
</dbReference>
<dbReference type="VEuPathDB" id="AmoebaDB:ACA1_377960"/>
<dbReference type="Pfam" id="PF09454">
    <property type="entry name" value="Vps23_core"/>
    <property type="match status" value="1"/>
</dbReference>
<dbReference type="GO" id="GO:0015031">
    <property type="term" value="P:protein transport"/>
    <property type="evidence" value="ECO:0007669"/>
    <property type="project" value="UniProtKB-UniRule"/>
</dbReference>
<evidence type="ECO:0000256" key="6">
    <source>
        <dbReference type="ARBA" id="ARBA00023054"/>
    </source>
</evidence>
<accession>L8GRT0</accession>
<dbReference type="InterPro" id="IPR037202">
    <property type="entry name" value="ESCRT_assembly_dom"/>
</dbReference>
<keyword evidence="6 8" id="KW-0175">Coiled coil</keyword>
<evidence type="ECO:0000313" key="13">
    <source>
        <dbReference type="Proteomes" id="UP000011083"/>
    </source>
</evidence>
<proteinExistence type="inferred from homology"/>
<evidence type="ECO:0008006" key="14">
    <source>
        <dbReference type="Google" id="ProtNLM"/>
    </source>
</evidence>
<feature type="compositionally biased region" description="Low complexity" evidence="9">
    <location>
        <begin position="333"/>
        <end position="345"/>
    </location>
</feature>
<dbReference type="InterPro" id="IPR017916">
    <property type="entry name" value="SB_dom"/>
</dbReference>
<dbReference type="PROSITE" id="PS51312">
    <property type="entry name" value="SB"/>
    <property type="match status" value="1"/>
</dbReference>
<evidence type="ECO:0000259" key="11">
    <source>
        <dbReference type="PROSITE" id="PS51322"/>
    </source>
</evidence>
<dbReference type="CDD" id="cd11685">
    <property type="entry name" value="UEV_TSG101-like"/>
    <property type="match status" value="1"/>
</dbReference>
<sequence>MYGSGYMVTPPLSGGAALPPHQPLHQQQQQQMMHPPAQLPLQQQQQHLNLHQQQQQQHFFQQQQLQLQHAQQLQHQHQQQQHQLQHAQQQYQQQQQQQQLLAQQQQQTLDTHLQFVAGRYRDVMRVRSDVLMLLKAGPSLYPHTAVVAPGIPPLLLVSGTLPISYKGAQYNIPIQLTIPEGYPHSPPICRVTPTETMVVKSNHKHVDSGGVCYHPYLSGWRPDVCSLVGATNELKAIFAADPPVRAKPPSAPSLAGATTTAFLPAAPTSAPAAAFPQMTAAVPPPAYGQHHAVTPTSATGIPAAGPGSSPAAFPVVPPPAYGHHPQQQHAPYPSSSATTPTSVTSAPPPTGAMSALQQPQRSSQSQARDALLSKVGQRYSDLRKAVELEAEKKRLTAEYNEVKDMVSQIKRSNRRKEDEQLDVDAATNPRNPKDLTIMSLKAEDAAMEDTLYNMMRALTEETIDATTYLKHVRQLSREQFMVRAKLNKARQT</sequence>
<keyword evidence="13" id="KW-1185">Reference proteome</keyword>
<keyword evidence="5 7" id="KW-0653">Protein transport</keyword>
<dbReference type="Pfam" id="PF05743">
    <property type="entry name" value="UEV"/>
    <property type="match status" value="1"/>
</dbReference>
<evidence type="ECO:0000256" key="4">
    <source>
        <dbReference type="ARBA" id="ARBA00022753"/>
    </source>
</evidence>
<feature type="compositionally biased region" description="Low complexity" evidence="9">
    <location>
        <begin position="354"/>
        <end position="368"/>
    </location>
</feature>